<accession>A0A8D9CC46</accession>
<reference evidence="1" key="1">
    <citation type="submission" date="2021-06" db="EMBL/GenBank/DDBJ databases">
        <authorList>
            <person name="Gannon L."/>
            <person name="Redgwell R T."/>
            <person name="Michniewski S."/>
            <person name="Harrison D C."/>
            <person name="Millard A."/>
        </authorList>
    </citation>
    <scope>NUCLEOTIDE SEQUENCE</scope>
</reference>
<dbReference type="EMBL" id="OU342829">
    <property type="protein sequence ID" value="CAG7581300.1"/>
    <property type="molecule type" value="Genomic_DNA"/>
</dbReference>
<dbReference type="Pfam" id="PF13671">
    <property type="entry name" value="AAA_33"/>
    <property type="match status" value="1"/>
</dbReference>
<dbReference type="InterPro" id="IPR027417">
    <property type="entry name" value="P-loop_NTPase"/>
</dbReference>
<keyword evidence="1" id="KW-0418">Kinase</keyword>
<name>A0A8D9CC46_9VIRU</name>
<evidence type="ECO:0000313" key="1">
    <source>
        <dbReference type="EMBL" id="CAG7581300.1"/>
    </source>
</evidence>
<keyword evidence="1" id="KW-0808">Transferase</keyword>
<dbReference type="SUPFAM" id="SSF52540">
    <property type="entry name" value="P-loop containing nucleoside triphosphate hydrolases"/>
    <property type="match status" value="1"/>
</dbReference>
<protein>
    <submittedName>
        <fullName evidence="1">Putative polynucleotide kinase</fullName>
    </submittedName>
</protein>
<dbReference type="Gene3D" id="3.40.50.300">
    <property type="entry name" value="P-loop containing nucleotide triphosphate hydrolases"/>
    <property type="match status" value="1"/>
</dbReference>
<gene>
    <name evidence="1" type="ORF">SLAVMIC_00774</name>
</gene>
<dbReference type="GO" id="GO:0016301">
    <property type="term" value="F:kinase activity"/>
    <property type="evidence" value="ECO:0007669"/>
    <property type="project" value="UniProtKB-KW"/>
</dbReference>
<organism evidence="1">
    <name type="scientific">uncultured marine phage</name>
    <dbReference type="NCBI Taxonomy" id="707152"/>
    <lineage>
        <taxon>Viruses</taxon>
        <taxon>environmental samples</taxon>
    </lineage>
</organism>
<proteinExistence type="predicted"/>
<sequence length="215" mass="24500">MKYLKKFESFDNLESLNEARVVGFNNPNEGNFVVIAGGPGAGKSFVTGNLLGLRDFKLVNVDTFREAMAKKLGLDLGDPDDNMKILQMTHTTSDPRNRTVRHLKQFLSIPKDRKPNIVFDAGGGQTEVMKTVHELAKNIGYETTLVFVKTDLDTALDRNRQRERTLADEMVVDYHNLVQQSIDVLKNVFDNVWEVDNSEMWDHTDRPTDRIEKTK</sequence>